<organism evidence="1 2">
    <name type="scientific">Desulfocucumis palustris</name>
    <dbReference type="NCBI Taxonomy" id="1898651"/>
    <lineage>
        <taxon>Bacteria</taxon>
        <taxon>Bacillati</taxon>
        <taxon>Bacillota</taxon>
        <taxon>Clostridia</taxon>
        <taxon>Eubacteriales</taxon>
        <taxon>Desulfocucumaceae</taxon>
        <taxon>Desulfocucumis</taxon>
    </lineage>
</organism>
<dbReference type="Pfam" id="PF04294">
    <property type="entry name" value="VanW"/>
    <property type="match status" value="1"/>
</dbReference>
<reference evidence="2" key="1">
    <citation type="submission" date="2018-02" db="EMBL/GenBank/DDBJ databases">
        <title>Genome sequence of Desulfocucumis palustris strain NAW-5.</title>
        <authorList>
            <person name="Watanabe M."/>
            <person name="Kojima H."/>
            <person name="Fukui M."/>
        </authorList>
    </citation>
    <scope>NUCLEOTIDE SEQUENCE [LARGE SCALE GENOMIC DNA]</scope>
    <source>
        <strain evidence="2">NAW-5</strain>
    </source>
</reference>
<keyword evidence="2" id="KW-1185">Reference proteome</keyword>
<accession>A0A2L2XAN3</accession>
<dbReference type="PANTHER" id="PTHR35788">
    <property type="entry name" value="EXPORTED PROTEIN-RELATED"/>
    <property type="match status" value="1"/>
</dbReference>
<dbReference type="AlphaFoldDB" id="A0A2L2XAN3"/>
<gene>
    <name evidence="1" type="ORF">DCCM_2354</name>
</gene>
<dbReference type="PANTHER" id="PTHR35788:SF1">
    <property type="entry name" value="EXPORTED PROTEIN"/>
    <property type="match status" value="1"/>
</dbReference>
<dbReference type="InterPro" id="IPR007391">
    <property type="entry name" value="Vancomycin_resist_VanW"/>
</dbReference>
<proteinExistence type="predicted"/>
<sequence>MGGGVCRLSTALHQAVMQAGLEVVERYNHSIPVSYASGEYEAAVSWPAGDYRFKNTLDRPVQIDTIASRDGIEVIIWILA</sequence>
<evidence type="ECO:0000313" key="1">
    <source>
        <dbReference type="EMBL" id="GBF33255.1"/>
    </source>
</evidence>
<evidence type="ECO:0000313" key="2">
    <source>
        <dbReference type="Proteomes" id="UP000239549"/>
    </source>
</evidence>
<dbReference type="InterPro" id="IPR052913">
    <property type="entry name" value="Glycopeptide_resist_protein"/>
</dbReference>
<comment type="caution">
    <text evidence="1">The sequence shown here is derived from an EMBL/GenBank/DDBJ whole genome shotgun (WGS) entry which is preliminary data.</text>
</comment>
<name>A0A2L2XAN3_9FIRM</name>
<protein>
    <submittedName>
        <fullName evidence="1">Vancomycin B-type resistance protein VanW</fullName>
    </submittedName>
</protein>
<dbReference type="Proteomes" id="UP000239549">
    <property type="component" value="Unassembled WGS sequence"/>
</dbReference>
<dbReference type="EMBL" id="BFAV01000085">
    <property type="protein sequence ID" value="GBF33255.1"/>
    <property type="molecule type" value="Genomic_DNA"/>
</dbReference>